<dbReference type="Gene3D" id="3.40.50.720">
    <property type="entry name" value="NAD(P)-binding Rossmann-like Domain"/>
    <property type="match status" value="1"/>
</dbReference>
<proteinExistence type="inferred from homology"/>
<protein>
    <submittedName>
        <fullName evidence="3">SDR family oxidoreductase</fullName>
    </submittedName>
</protein>
<comment type="caution">
    <text evidence="3">The sequence shown here is derived from an EMBL/GenBank/DDBJ whole genome shotgun (WGS) entry which is preliminary data.</text>
</comment>
<dbReference type="InterPro" id="IPR050259">
    <property type="entry name" value="SDR"/>
</dbReference>
<dbReference type="SMART" id="SM00822">
    <property type="entry name" value="PKS_KR"/>
    <property type="match status" value="1"/>
</dbReference>
<dbReference type="SUPFAM" id="SSF51735">
    <property type="entry name" value="NAD(P)-binding Rossmann-fold domains"/>
    <property type="match status" value="1"/>
</dbReference>
<feature type="domain" description="Ketoreductase" evidence="2">
    <location>
        <begin position="3"/>
        <end position="180"/>
    </location>
</feature>
<name>A0ABP5X1X6_9ACTN</name>
<organism evidence="3 4">
    <name type="scientific">Actinomadura vinacea</name>
    <dbReference type="NCBI Taxonomy" id="115336"/>
    <lineage>
        <taxon>Bacteria</taxon>
        <taxon>Bacillati</taxon>
        <taxon>Actinomycetota</taxon>
        <taxon>Actinomycetes</taxon>
        <taxon>Streptosporangiales</taxon>
        <taxon>Thermomonosporaceae</taxon>
        <taxon>Actinomadura</taxon>
    </lineage>
</organism>
<dbReference type="Pfam" id="PF00106">
    <property type="entry name" value="adh_short"/>
    <property type="match status" value="1"/>
</dbReference>
<dbReference type="PANTHER" id="PTHR42879">
    <property type="entry name" value="3-OXOACYL-(ACYL-CARRIER-PROTEIN) REDUCTASE"/>
    <property type="match status" value="1"/>
</dbReference>
<accession>A0ABP5X1X6</accession>
<dbReference type="PANTHER" id="PTHR42879:SF2">
    <property type="entry name" value="3-OXOACYL-[ACYL-CARRIER-PROTEIN] REDUCTASE FABG"/>
    <property type="match status" value="1"/>
</dbReference>
<dbReference type="RefSeq" id="WP_344594538.1">
    <property type="nucleotide sequence ID" value="NZ_BAAARW010000026.1"/>
</dbReference>
<evidence type="ECO:0000259" key="2">
    <source>
        <dbReference type="SMART" id="SM00822"/>
    </source>
</evidence>
<dbReference type="InterPro" id="IPR002347">
    <property type="entry name" value="SDR_fam"/>
</dbReference>
<dbReference type="InterPro" id="IPR036291">
    <property type="entry name" value="NAD(P)-bd_dom_sf"/>
</dbReference>
<sequence length="252" mass="25796">MSRTALITGAGRGIGAATARELARRGFHTIVNYVRDADSAAAVVKDIEAAGGTARAVRADVCDPVQVDALLDACPPLDALVCNANQQPPFGPLESMTWEMFHGKLHGELAAAFHVSRHALAQMRERRAGTIVYVSSVSAALTSPGAIAHSSAKAALEAFARHVALEAAPHGITVNTIAPAAVATEATAAVLTPERRAAIAGRSVLGRVLEPEDVARAIAAAVEGGLDRGGLQAVTGARIAVDGGYLLMADSS</sequence>
<dbReference type="EMBL" id="BAAARW010000026">
    <property type="protein sequence ID" value="GAA2441959.1"/>
    <property type="molecule type" value="Genomic_DNA"/>
</dbReference>
<keyword evidence="4" id="KW-1185">Reference proteome</keyword>
<dbReference type="PRINTS" id="PR00081">
    <property type="entry name" value="GDHRDH"/>
</dbReference>
<gene>
    <name evidence="3" type="ORF">GCM10010191_67800</name>
</gene>
<evidence type="ECO:0000256" key="1">
    <source>
        <dbReference type="ARBA" id="ARBA00006484"/>
    </source>
</evidence>
<dbReference type="InterPro" id="IPR057326">
    <property type="entry name" value="KR_dom"/>
</dbReference>
<reference evidence="4" key="1">
    <citation type="journal article" date="2019" name="Int. J. Syst. Evol. Microbiol.">
        <title>The Global Catalogue of Microorganisms (GCM) 10K type strain sequencing project: providing services to taxonomists for standard genome sequencing and annotation.</title>
        <authorList>
            <consortium name="The Broad Institute Genomics Platform"/>
            <consortium name="The Broad Institute Genome Sequencing Center for Infectious Disease"/>
            <person name="Wu L."/>
            <person name="Ma J."/>
        </authorList>
    </citation>
    <scope>NUCLEOTIDE SEQUENCE [LARGE SCALE GENOMIC DNA]</scope>
    <source>
        <strain evidence="4">JCM 3325</strain>
    </source>
</reference>
<evidence type="ECO:0000313" key="4">
    <source>
        <dbReference type="Proteomes" id="UP001501231"/>
    </source>
</evidence>
<comment type="similarity">
    <text evidence="1">Belongs to the short-chain dehydrogenases/reductases (SDR) family.</text>
</comment>
<evidence type="ECO:0000313" key="3">
    <source>
        <dbReference type="EMBL" id="GAA2441959.1"/>
    </source>
</evidence>
<dbReference type="Proteomes" id="UP001501231">
    <property type="component" value="Unassembled WGS sequence"/>
</dbReference>